<dbReference type="PRINTS" id="PR00423">
    <property type="entry name" value="CELLDVISFTSZ"/>
</dbReference>
<evidence type="ECO:0000256" key="1">
    <source>
        <dbReference type="ARBA" id="ARBA00022741"/>
    </source>
</evidence>
<dbReference type="GO" id="GO:0003924">
    <property type="term" value="F:GTPase activity"/>
    <property type="evidence" value="ECO:0007669"/>
    <property type="project" value="InterPro"/>
</dbReference>
<dbReference type="GO" id="GO:0032153">
    <property type="term" value="C:cell division site"/>
    <property type="evidence" value="ECO:0007669"/>
    <property type="project" value="TreeGrafter"/>
</dbReference>
<dbReference type="SMART" id="SM00865">
    <property type="entry name" value="Tubulin_C"/>
    <property type="match status" value="1"/>
</dbReference>
<keyword evidence="4" id="KW-0132">Cell division</keyword>
<keyword evidence="2" id="KW-0342">GTP-binding</keyword>
<gene>
    <name evidence="4" type="ORF">SAMN05216366_10394</name>
</gene>
<dbReference type="InterPro" id="IPR045061">
    <property type="entry name" value="FtsZ/CetZ"/>
</dbReference>
<dbReference type="InterPro" id="IPR008280">
    <property type="entry name" value="Tub_FtsZ_C"/>
</dbReference>
<dbReference type="AlphaFoldDB" id="A0A1H0NJ06"/>
<dbReference type="InterPro" id="IPR037103">
    <property type="entry name" value="Tubulin/FtsZ-like_C"/>
</dbReference>
<dbReference type="SUPFAM" id="SSF55307">
    <property type="entry name" value="Tubulin C-terminal domain-like"/>
    <property type="match status" value="1"/>
</dbReference>
<keyword evidence="4" id="KW-0131">Cell cycle</keyword>
<dbReference type="Pfam" id="PF12327">
    <property type="entry name" value="FtsZ_C"/>
    <property type="match status" value="1"/>
</dbReference>
<proteinExistence type="predicted"/>
<evidence type="ECO:0000313" key="4">
    <source>
        <dbReference type="EMBL" id="SDO92538.1"/>
    </source>
</evidence>
<reference evidence="4" key="1">
    <citation type="submission" date="2016-10" db="EMBL/GenBank/DDBJ databases">
        <authorList>
            <person name="de Groot N.N."/>
        </authorList>
    </citation>
    <scope>NUCLEOTIDE SEQUENCE [LARGE SCALE GENOMIC DNA]</scope>
    <source>
        <strain evidence="4">S137</strain>
    </source>
</reference>
<dbReference type="InterPro" id="IPR018316">
    <property type="entry name" value="Tubulin/FtsZ_2-layer-sand-dom"/>
</dbReference>
<dbReference type="EMBL" id="FNJQ01000003">
    <property type="protein sequence ID" value="SDO92538.1"/>
    <property type="molecule type" value="Genomic_DNA"/>
</dbReference>
<evidence type="ECO:0000256" key="2">
    <source>
        <dbReference type="ARBA" id="ARBA00023134"/>
    </source>
</evidence>
<dbReference type="Proteomes" id="UP000182412">
    <property type="component" value="Unassembled WGS sequence"/>
</dbReference>
<dbReference type="GO" id="GO:0051301">
    <property type="term" value="P:cell division"/>
    <property type="evidence" value="ECO:0007669"/>
    <property type="project" value="UniProtKB-KW"/>
</dbReference>
<feature type="domain" description="Tubulin/FtsZ 2-layer sandwich" evidence="3">
    <location>
        <begin position="135"/>
        <end position="246"/>
    </location>
</feature>
<dbReference type="InterPro" id="IPR024757">
    <property type="entry name" value="FtsZ_C"/>
</dbReference>
<evidence type="ECO:0000259" key="3">
    <source>
        <dbReference type="SMART" id="SM00865"/>
    </source>
</evidence>
<dbReference type="PANTHER" id="PTHR30314:SF3">
    <property type="entry name" value="MITOCHONDRIAL DIVISION PROTEIN FSZA"/>
    <property type="match status" value="1"/>
</dbReference>
<dbReference type="Gene3D" id="3.30.1330.20">
    <property type="entry name" value="Tubulin/FtsZ, C-terminal domain"/>
    <property type="match status" value="1"/>
</dbReference>
<accession>A0A1H0NJ06</accession>
<dbReference type="OrthoDB" id="1665007at2"/>
<dbReference type="GO" id="GO:0005525">
    <property type="term" value="F:GTP binding"/>
    <property type="evidence" value="ECO:0007669"/>
    <property type="project" value="UniProtKB-KW"/>
</dbReference>
<keyword evidence="1" id="KW-0547">Nucleotide-binding</keyword>
<name>A0A1H0NJ06_SELRU</name>
<sequence length="246" mass="27353">MFELNENTDEKGCDLRVALIGKTAEIWKRQKFAEEFKLLEGNPLEPSTWRSIDICFLIGDVREKEDVNKFKQAVAANKDKSILLITILISEEQIELPAPLMTINPEKYAGESEIYKGIYYAIKSIYDIVCIPGLVNLDLCDVQTVCKDKKSLLIATGEAEGEKASIIAAMEAVNKLTKQNEKAQSVGTSVLLNVTGSEANLSMYEIQEASETILDWMENKQAAIIWGSSIDESLDDVIRVSILIGE</sequence>
<organism evidence="4">
    <name type="scientific">Selenomonas ruminantium</name>
    <dbReference type="NCBI Taxonomy" id="971"/>
    <lineage>
        <taxon>Bacteria</taxon>
        <taxon>Bacillati</taxon>
        <taxon>Bacillota</taxon>
        <taxon>Negativicutes</taxon>
        <taxon>Selenomonadales</taxon>
        <taxon>Selenomonadaceae</taxon>
        <taxon>Selenomonas</taxon>
    </lineage>
</organism>
<dbReference type="GO" id="GO:0005737">
    <property type="term" value="C:cytoplasm"/>
    <property type="evidence" value="ECO:0007669"/>
    <property type="project" value="TreeGrafter"/>
</dbReference>
<dbReference type="PANTHER" id="PTHR30314">
    <property type="entry name" value="CELL DIVISION PROTEIN FTSZ-RELATED"/>
    <property type="match status" value="1"/>
</dbReference>
<dbReference type="InterPro" id="IPR003008">
    <property type="entry name" value="Tubulin_FtsZ_GTPase"/>
</dbReference>
<protein>
    <submittedName>
        <fullName evidence="4">Cell division protein FtsZ</fullName>
    </submittedName>
</protein>
<dbReference type="RefSeq" id="WP_074571296.1">
    <property type="nucleotide sequence ID" value="NZ_FNJQ01000003.1"/>
</dbReference>